<dbReference type="EMBL" id="CP035758">
    <property type="protein sequence ID" value="QBD76411.1"/>
    <property type="molecule type" value="Genomic_DNA"/>
</dbReference>
<keyword evidence="2" id="KW-1185">Reference proteome</keyword>
<dbReference type="RefSeq" id="WP_129887170.1">
    <property type="nucleotide sequence ID" value="NZ_CP035758.1"/>
</dbReference>
<dbReference type="OrthoDB" id="9789360at2"/>
<dbReference type="Pfam" id="PF10094">
    <property type="entry name" value="DUF2332"/>
    <property type="match status" value="1"/>
</dbReference>
<accession>A0A4V0YYJ2</accession>
<sequence>MSISHLSQEQVKKLARHFTGHGSMIYRGTSPENSSPLYAYLSQQIAADPALLSLVAEADQSTTITNLFFGAVHFLLLSGSEHPLRAYYPDMSTTTRPPEEAFPTFREFCLEHAEKIREIVTTRYVQTNEVRRCAGLFPAFSLLASRLEHQPLAIVEIGASAGLHLLWDRYAYDYGSGQILGKPDSPVHIRSSVRGPYPLPAMTSLPEVIYRIGLDINPLNVQDPNDTRWLRALIWPEHADRLQLLEAALKVARQEPPTLVAGDAAAILPEVLAQVPGEAALCVFHSYVLNQMPESVRQRILEHIAQHARQRNLFQLAQDGYSLRTPPQLRLYTYQQGKMQTEYLANCESHGRWLEWLLPPKA</sequence>
<proteinExistence type="predicted"/>
<dbReference type="PIRSF" id="PIRSF012608">
    <property type="entry name" value="UCP012608"/>
    <property type="match status" value="1"/>
</dbReference>
<dbReference type="KEGG" id="kbs:EPA93_10480"/>
<protein>
    <submittedName>
        <fullName evidence="1">DUF2332 domain-containing protein</fullName>
    </submittedName>
</protein>
<organism evidence="1 2">
    <name type="scientific">Ktedonosporobacter rubrisoli</name>
    <dbReference type="NCBI Taxonomy" id="2509675"/>
    <lineage>
        <taxon>Bacteria</taxon>
        <taxon>Bacillati</taxon>
        <taxon>Chloroflexota</taxon>
        <taxon>Ktedonobacteria</taxon>
        <taxon>Ktedonobacterales</taxon>
        <taxon>Ktedonosporobacteraceae</taxon>
        <taxon>Ktedonosporobacter</taxon>
    </lineage>
</organism>
<dbReference type="InterPro" id="IPR011200">
    <property type="entry name" value="UCP012608"/>
</dbReference>
<name>A0A4V0YYJ2_KTERU</name>
<evidence type="ECO:0000313" key="1">
    <source>
        <dbReference type="EMBL" id="QBD76411.1"/>
    </source>
</evidence>
<evidence type="ECO:0000313" key="2">
    <source>
        <dbReference type="Proteomes" id="UP000290365"/>
    </source>
</evidence>
<dbReference type="Proteomes" id="UP000290365">
    <property type="component" value="Chromosome"/>
</dbReference>
<gene>
    <name evidence="1" type="ORF">EPA93_10480</name>
</gene>
<reference evidence="1 2" key="1">
    <citation type="submission" date="2019-01" db="EMBL/GenBank/DDBJ databases">
        <title>Ktedonosporobacter rubrisoli SCAWS-G2.</title>
        <authorList>
            <person name="Huang Y."/>
            <person name="Yan B."/>
        </authorList>
    </citation>
    <scope>NUCLEOTIDE SEQUENCE [LARGE SCALE GENOMIC DNA]</scope>
    <source>
        <strain evidence="1 2">SCAWS-G2</strain>
    </source>
</reference>
<dbReference type="AlphaFoldDB" id="A0A4V0YYJ2"/>